<organism evidence="1 2">
    <name type="scientific">Rhabditophanes sp. KR3021</name>
    <dbReference type="NCBI Taxonomy" id="114890"/>
    <lineage>
        <taxon>Eukaryota</taxon>
        <taxon>Metazoa</taxon>
        <taxon>Ecdysozoa</taxon>
        <taxon>Nematoda</taxon>
        <taxon>Chromadorea</taxon>
        <taxon>Rhabditida</taxon>
        <taxon>Tylenchina</taxon>
        <taxon>Panagrolaimomorpha</taxon>
        <taxon>Strongyloidoidea</taxon>
        <taxon>Alloionematidae</taxon>
        <taxon>Rhabditophanes</taxon>
    </lineage>
</organism>
<protein>
    <submittedName>
        <fullName evidence="2">N-acetyllactosaminide beta-1,3-N-acetylglucosaminyltransferase</fullName>
    </submittedName>
</protein>
<evidence type="ECO:0000313" key="2">
    <source>
        <dbReference type="WBParaSite" id="RSKR_0000345900.1"/>
    </source>
</evidence>
<dbReference type="WBParaSite" id="RSKR_0000345900.1">
    <property type="protein sequence ID" value="RSKR_0000345900.1"/>
    <property type="gene ID" value="RSKR_0000345900"/>
</dbReference>
<dbReference type="Proteomes" id="UP000095286">
    <property type="component" value="Unplaced"/>
</dbReference>
<proteinExistence type="predicted"/>
<reference evidence="2" key="1">
    <citation type="submission" date="2016-11" db="UniProtKB">
        <authorList>
            <consortium name="WormBaseParasite"/>
        </authorList>
    </citation>
    <scope>IDENTIFICATION</scope>
    <source>
        <strain evidence="2">KR3021</strain>
    </source>
</reference>
<sequence>MDFFHAEPDLTNFTEIERLKFVDYDDNYCVLYDFWNSTTSTDRITLVLHSSISFFHHLVYQIKYWSGPISIAVPLPRPTKISCHKYNFLNNPNGCGSFNGIDMEIFNYFESFRTHHDISKISMHFLYEKGIDGKCYDLLKPKLKADTNIIIEMKNYKDVTYFESLYPINVARNIARIGKKTNLFLSGDVENYTSENFEAKLRKAGAELIINSTKNVVLVHRRFETADDIEIPHTKQQLHKLFKSNKVQVFHESFYKEGHYIPGLDEWFNVRENHTETSVFRTMKYNESPNWEPQFVGDSNVPLYDERFAYRSKSATHLSHILCYQDYTFYIMNDVFTVHKGIKLKYKPEEQIIASRLNGVRKNMIRDMFKSFNDDLGRKYPKLKEFCKPLTPQL</sequence>
<evidence type="ECO:0000313" key="1">
    <source>
        <dbReference type="Proteomes" id="UP000095286"/>
    </source>
</evidence>
<name>A0AC35TR61_9BILA</name>
<accession>A0AC35TR61</accession>